<dbReference type="SUPFAM" id="SSF47413">
    <property type="entry name" value="lambda repressor-like DNA-binding domains"/>
    <property type="match status" value="1"/>
</dbReference>
<dbReference type="Gene3D" id="1.10.260.40">
    <property type="entry name" value="lambda repressor-like DNA-binding domains"/>
    <property type="match status" value="1"/>
</dbReference>
<name>A0A9D1K623_9FIRM</name>
<dbReference type="InterPro" id="IPR010982">
    <property type="entry name" value="Lambda_DNA-bd_dom_sf"/>
</dbReference>
<proteinExistence type="predicted"/>
<reference evidence="3" key="2">
    <citation type="journal article" date="2021" name="PeerJ">
        <title>Extensive microbial diversity within the chicken gut microbiome revealed by metagenomics and culture.</title>
        <authorList>
            <person name="Gilroy R."/>
            <person name="Ravi A."/>
            <person name="Getino M."/>
            <person name="Pursley I."/>
            <person name="Horton D.L."/>
            <person name="Alikhan N.F."/>
            <person name="Baker D."/>
            <person name="Gharbi K."/>
            <person name="Hall N."/>
            <person name="Watson M."/>
            <person name="Adriaenssens E.M."/>
            <person name="Foster-Nyarko E."/>
            <person name="Jarju S."/>
            <person name="Secka A."/>
            <person name="Antonio M."/>
            <person name="Oren A."/>
            <person name="Chaudhuri R.R."/>
            <person name="La Ragione R."/>
            <person name="Hildebrand F."/>
            <person name="Pallen M.J."/>
        </authorList>
    </citation>
    <scope>NUCLEOTIDE SEQUENCE</scope>
    <source>
        <strain evidence="3">13766</strain>
    </source>
</reference>
<evidence type="ECO:0000313" key="3">
    <source>
        <dbReference type="EMBL" id="HIS91468.1"/>
    </source>
</evidence>
<organism evidence="3 4">
    <name type="scientific">Candidatus Alectryocaccomicrobium excrementavium</name>
    <dbReference type="NCBI Taxonomy" id="2840668"/>
    <lineage>
        <taxon>Bacteria</taxon>
        <taxon>Bacillati</taxon>
        <taxon>Bacillota</taxon>
        <taxon>Clostridia</taxon>
        <taxon>Candidatus Alectryocaccomicrobium</taxon>
    </lineage>
</organism>
<dbReference type="GO" id="GO:0003677">
    <property type="term" value="F:DNA binding"/>
    <property type="evidence" value="ECO:0007669"/>
    <property type="project" value="UniProtKB-KW"/>
</dbReference>
<accession>A0A9D1K623</accession>
<dbReference type="AlphaFoldDB" id="A0A9D1K623"/>
<evidence type="ECO:0000313" key="4">
    <source>
        <dbReference type="Proteomes" id="UP000824140"/>
    </source>
</evidence>
<dbReference type="GO" id="GO:0003700">
    <property type="term" value="F:DNA-binding transcription factor activity"/>
    <property type="evidence" value="ECO:0007669"/>
    <property type="project" value="TreeGrafter"/>
</dbReference>
<dbReference type="EMBL" id="DVJN01000010">
    <property type="protein sequence ID" value="HIS91468.1"/>
    <property type="molecule type" value="Genomic_DNA"/>
</dbReference>
<dbReference type="PANTHER" id="PTHR46797">
    <property type="entry name" value="HTH-TYPE TRANSCRIPTIONAL REGULATOR"/>
    <property type="match status" value="1"/>
</dbReference>
<comment type="caution">
    <text evidence="3">The sequence shown here is derived from an EMBL/GenBank/DDBJ whole genome shotgun (WGS) entry which is preliminary data.</text>
</comment>
<dbReference type="Proteomes" id="UP000824140">
    <property type="component" value="Unassembled WGS sequence"/>
</dbReference>
<protein>
    <submittedName>
        <fullName evidence="3">Helix-turn-helix transcriptional regulator</fullName>
    </submittedName>
</protein>
<dbReference type="PROSITE" id="PS50943">
    <property type="entry name" value="HTH_CROC1"/>
    <property type="match status" value="1"/>
</dbReference>
<dbReference type="InterPro" id="IPR050807">
    <property type="entry name" value="TransReg_Diox_bact_type"/>
</dbReference>
<feature type="domain" description="HTH cro/C1-type" evidence="2">
    <location>
        <begin position="7"/>
        <end position="61"/>
    </location>
</feature>
<dbReference type="SMART" id="SM00530">
    <property type="entry name" value="HTH_XRE"/>
    <property type="match status" value="1"/>
</dbReference>
<gene>
    <name evidence="3" type="ORF">IAA84_00445</name>
</gene>
<sequence>MDVLKRLDDLLAARNWTMYRLAKESGLSESTVANVFRRNAIPSIDTLEKICQGFGITLAQFFADGEMVELTPELQEVFENWRTLTKEQKAAALAMLRAFNHDQ</sequence>
<keyword evidence="1" id="KW-0238">DNA-binding</keyword>
<dbReference type="GO" id="GO:0005829">
    <property type="term" value="C:cytosol"/>
    <property type="evidence" value="ECO:0007669"/>
    <property type="project" value="TreeGrafter"/>
</dbReference>
<dbReference type="PANTHER" id="PTHR46797:SF1">
    <property type="entry name" value="METHYLPHOSPHONATE SYNTHASE"/>
    <property type="match status" value="1"/>
</dbReference>
<reference evidence="3" key="1">
    <citation type="submission" date="2020-10" db="EMBL/GenBank/DDBJ databases">
        <authorList>
            <person name="Gilroy R."/>
        </authorList>
    </citation>
    <scope>NUCLEOTIDE SEQUENCE</scope>
    <source>
        <strain evidence="3">13766</strain>
    </source>
</reference>
<dbReference type="InterPro" id="IPR001387">
    <property type="entry name" value="Cro/C1-type_HTH"/>
</dbReference>
<evidence type="ECO:0000256" key="1">
    <source>
        <dbReference type="ARBA" id="ARBA00023125"/>
    </source>
</evidence>
<dbReference type="Pfam" id="PF13443">
    <property type="entry name" value="HTH_26"/>
    <property type="match status" value="1"/>
</dbReference>
<dbReference type="CDD" id="cd00093">
    <property type="entry name" value="HTH_XRE"/>
    <property type="match status" value="1"/>
</dbReference>
<evidence type="ECO:0000259" key="2">
    <source>
        <dbReference type="PROSITE" id="PS50943"/>
    </source>
</evidence>